<dbReference type="EMBL" id="VUJU01012952">
    <property type="protein sequence ID" value="KAF0706320.1"/>
    <property type="molecule type" value="Genomic_DNA"/>
</dbReference>
<dbReference type="PANTHER" id="PTHR37162">
    <property type="entry name" value="HAT FAMILY DIMERISATION DOMAINCONTAINING PROTEIN-RELATED"/>
    <property type="match status" value="1"/>
</dbReference>
<dbReference type="PANTHER" id="PTHR37162:SF1">
    <property type="entry name" value="BED-TYPE DOMAIN-CONTAINING PROTEIN"/>
    <property type="match status" value="1"/>
</dbReference>
<dbReference type="Proteomes" id="UP000478052">
    <property type="component" value="Unassembled WGS sequence"/>
</dbReference>
<accession>A0A6G0VR58</accession>
<proteinExistence type="predicted"/>
<comment type="caution">
    <text evidence="1">The sequence shown here is derived from an EMBL/GenBank/DDBJ whole genome shotgun (WGS) entry which is preliminary data.</text>
</comment>
<keyword evidence="2" id="KW-1185">Reference proteome</keyword>
<gene>
    <name evidence="1" type="ORF">FWK35_00032878</name>
</gene>
<protein>
    <submittedName>
        <fullName evidence="1">Dimer Tnp hAT domain-containing protein</fullName>
    </submittedName>
</protein>
<reference evidence="1 2" key="1">
    <citation type="submission" date="2019-08" db="EMBL/GenBank/DDBJ databases">
        <title>Whole genome of Aphis craccivora.</title>
        <authorList>
            <person name="Voronova N.V."/>
            <person name="Shulinski R.S."/>
            <person name="Bandarenka Y.V."/>
            <person name="Zhorov D.G."/>
            <person name="Warner D."/>
        </authorList>
    </citation>
    <scope>NUCLEOTIDE SEQUENCE [LARGE SCALE GENOMIC DNA]</scope>
    <source>
        <strain evidence="1">180601</strain>
        <tissue evidence="1">Whole Body</tissue>
    </source>
</reference>
<dbReference type="AlphaFoldDB" id="A0A6G0VR58"/>
<sequence length="381" mass="42769">MPEWKSDSKLKDWIEEVCIDNTMARCKTIFNCSSAQIVILAFNSSWVTEGAISLYITCHSAIRSVDHLTDMNKMIFKDNSDADNINLQRTKCSGIIQNILYPLFLDILKTDIGDSPYSVLVDESTDISISKKMGICIIYFSTNQQCSVSTFLTLELLEAGNSESVVQGLKSALKLYNLDIQKHRGIGCNNACNAKTLYNMYCDTNNEALLVFLKPVLAEAQYVNKMFQSNSADPVKLLNDIVLLIKTLAGLVSTPGSNIDILNSSLNDNLHPRPYLGQAFEEKIKKLRTNNCMSVENEKKLEAYNTSLISPTNCLSVQKGSLTPLAKLMHVSQSDINKIEIQWNKLHLIEWTNTNSTKDFWKEVGQFKDSSGENPFFELIN</sequence>
<dbReference type="OrthoDB" id="10023262at2759"/>
<evidence type="ECO:0000313" key="2">
    <source>
        <dbReference type="Proteomes" id="UP000478052"/>
    </source>
</evidence>
<evidence type="ECO:0000313" key="1">
    <source>
        <dbReference type="EMBL" id="KAF0706320.1"/>
    </source>
</evidence>
<name>A0A6G0VR58_APHCR</name>
<organism evidence="1 2">
    <name type="scientific">Aphis craccivora</name>
    <name type="common">Cowpea aphid</name>
    <dbReference type="NCBI Taxonomy" id="307492"/>
    <lineage>
        <taxon>Eukaryota</taxon>
        <taxon>Metazoa</taxon>
        <taxon>Ecdysozoa</taxon>
        <taxon>Arthropoda</taxon>
        <taxon>Hexapoda</taxon>
        <taxon>Insecta</taxon>
        <taxon>Pterygota</taxon>
        <taxon>Neoptera</taxon>
        <taxon>Paraneoptera</taxon>
        <taxon>Hemiptera</taxon>
        <taxon>Sternorrhyncha</taxon>
        <taxon>Aphidomorpha</taxon>
        <taxon>Aphidoidea</taxon>
        <taxon>Aphididae</taxon>
        <taxon>Aphidini</taxon>
        <taxon>Aphis</taxon>
        <taxon>Aphis</taxon>
    </lineage>
</organism>